<dbReference type="EMBL" id="NJGI01000001">
    <property type="protein sequence ID" value="PGH21879.1"/>
    <property type="molecule type" value="Genomic_DNA"/>
</dbReference>
<gene>
    <name evidence="1" type="ORF">RN96_01255</name>
</gene>
<dbReference type="Gene3D" id="3.90.1150.10">
    <property type="entry name" value="Aspartate Aminotransferase, domain 1"/>
    <property type="match status" value="1"/>
</dbReference>
<protein>
    <submittedName>
        <fullName evidence="1">Uncharacterized protein</fullName>
    </submittedName>
</protein>
<proteinExistence type="predicted"/>
<dbReference type="InterPro" id="IPR015422">
    <property type="entry name" value="PyrdxlP-dep_Trfase_small"/>
</dbReference>
<organism evidence="1 2">
    <name type="scientific">Fusobacterium nucleatum subsp. polymorphum</name>
    <name type="common">Fusobacterium polymorphum</name>
    <dbReference type="NCBI Taxonomy" id="76857"/>
    <lineage>
        <taxon>Bacteria</taxon>
        <taxon>Fusobacteriati</taxon>
        <taxon>Fusobacteriota</taxon>
        <taxon>Fusobacteriia</taxon>
        <taxon>Fusobacteriales</taxon>
        <taxon>Fusobacteriaceae</taxon>
        <taxon>Fusobacterium</taxon>
    </lineage>
</organism>
<evidence type="ECO:0000313" key="1">
    <source>
        <dbReference type="EMBL" id="PGH21879.1"/>
    </source>
</evidence>
<comment type="caution">
    <text evidence="1">The sequence shown here is derived from an EMBL/GenBank/DDBJ whole genome shotgun (WGS) entry which is preliminary data.</text>
</comment>
<dbReference type="AlphaFoldDB" id="A0A2B7YLD9"/>
<dbReference type="Proteomes" id="UP000222862">
    <property type="component" value="Unassembled WGS sequence"/>
</dbReference>
<sequence length="70" mass="8378">MIKLDKKINEKAFLKECLENSIKLYSLEEYYLEKIYNETSYFLLGYANLTNEEIEGGILLLLKILKEYYI</sequence>
<accession>A0A2B7YLD9</accession>
<dbReference type="STRING" id="76857.RO02_12185"/>
<reference evidence="1 2" key="1">
    <citation type="submission" date="2017-06" db="EMBL/GenBank/DDBJ databases">
        <title>Genome sequencing of Fusobacterium nucleatum subsp. polymorphum KCOM 1232 (=ChDC F37).</title>
        <authorList>
            <person name="Kook J.-K."/>
            <person name="Park S.-N."/>
            <person name="Lim Y.K."/>
            <person name="Roh H."/>
        </authorList>
    </citation>
    <scope>NUCLEOTIDE SEQUENCE [LARGE SCALE GENOMIC DNA]</scope>
    <source>
        <strain evidence="2">KCOM 1232 ( ChDC F37)</strain>
    </source>
</reference>
<name>A0A2B7YLD9_FUSNP</name>
<evidence type="ECO:0000313" key="2">
    <source>
        <dbReference type="Proteomes" id="UP000222862"/>
    </source>
</evidence>